<accession>A0A4Y2UEF5</accession>
<evidence type="ECO:0000256" key="1">
    <source>
        <dbReference type="SAM" id="MobiDB-lite"/>
    </source>
</evidence>
<reference evidence="2 3" key="1">
    <citation type="journal article" date="2019" name="Sci. Rep.">
        <title>Orb-weaving spider Araneus ventricosus genome elucidates the spidroin gene catalogue.</title>
        <authorList>
            <person name="Kono N."/>
            <person name="Nakamura H."/>
            <person name="Ohtoshi R."/>
            <person name="Moran D.A.P."/>
            <person name="Shinohara A."/>
            <person name="Yoshida Y."/>
            <person name="Fujiwara M."/>
            <person name="Mori M."/>
            <person name="Tomita M."/>
            <person name="Arakawa K."/>
        </authorList>
    </citation>
    <scope>NUCLEOTIDE SEQUENCE [LARGE SCALE GENOMIC DNA]</scope>
</reference>
<keyword evidence="3" id="KW-1185">Reference proteome</keyword>
<name>A0A4Y2UEF5_ARAVE</name>
<evidence type="ECO:0000313" key="3">
    <source>
        <dbReference type="Proteomes" id="UP000499080"/>
    </source>
</evidence>
<comment type="caution">
    <text evidence="2">The sequence shown here is derived from an EMBL/GenBank/DDBJ whole genome shotgun (WGS) entry which is preliminary data.</text>
</comment>
<feature type="compositionally biased region" description="Low complexity" evidence="1">
    <location>
        <begin position="37"/>
        <end position="56"/>
    </location>
</feature>
<dbReference type="Proteomes" id="UP000499080">
    <property type="component" value="Unassembled WGS sequence"/>
</dbReference>
<proteinExistence type="predicted"/>
<feature type="region of interest" description="Disordered" evidence="1">
    <location>
        <begin position="26"/>
        <end position="62"/>
    </location>
</feature>
<gene>
    <name evidence="2" type="ORF">AVEN_246356_1</name>
</gene>
<sequence length="78" mass="8288">MRGIIILAIEFSFKFDYLLPIERRFEGGGGPVTAGESLSPSLDSKGSSELISASASDSRDCKTPFLLMGKDDCAAEAN</sequence>
<dbReference type="AlphaFoldDB" id="A0A4Y2UEF5"/>
<protein>
    <submittedName>
        <fullName evidence="2">Uncharacterized protein</fullName>
    </submittedName>
</protein>
<dbReference type="EMBL" id="BGPR01035255">
    <property type="protein sequence ID" value="GBO09996.1"/>
    <property type="molecule type" value="Genomic_DNA"/>
</dbReference>
<evidence type="ECO:0000313" key="2">
    <source>
        <dbReference type="EMBL" id="GBO09996.1"/>
    </source>
</evidence>
<organism evidence="2 3">
    <name type="scientific">Araneus ventricosus</name>
    <name type="common">Orbweaver spider</name>
    <name type="synonym">Epeira ventricosa</name>
    <dbReference type="NCBI Taxonomy" id="182803"/>
    <lineage>
        <taxon>Eukaryota</taxon>
        <taxon>Metazoa</taxon>
        <taxon>Ecdysozoa</taxon>
        <taxon>Arthropoda</taxon>
        <taxon>Chelicerata</taxon>
        <taxon>Arachnida</taxon>
        <taxon>Araneae</taxon>
        <taxon>Araneomorphae</taxon>
        <taxon>Entelegynae</taxon>
        <taxon>Araneoidea</taxon>
        <taxon>Araneidae</taxon>
        <taxon>Araneus</taxon>
    </lineage>
</organism>